<dbReference type="SUPFAM" id="SSF55729">
    <property type="entry name" value="Acyl-CoA N-acyltransferases (Nat)"/>
    <property type="match status" value="2"/>
</dbReference>
<dbReference type="AlphaFoldDB" id="A0AAJ6B4P9"/>
<protein>
    <submittedName>
        <fullName evidence="2">GNAT family N-acetyltransferase</fullName>
    </submittedName>
</protein>
<gene>
    <name evidence="2" type="ORF">P0Y48_04965</name>
</gene>
<organism evidence="2 3">
    <name type="scientific">Candidatus Microbacterium phytovorans</name>
    <dbReference type="NCBI Taxonomy" id="3121374"/>
    <lineage>
        <taxon>Bacteria</taxon>
        <taxon>Bacillati</taxon>
        <taxon>Actinomycetota</taxon>
        <taxon>Actinomycetes</taxon>
        <taxon>Micrococcales</taxon>
        <taxon>Microbacteriaceae</taxon>
        <taxon>Microbacterium</taxon>
    </lineage>
</organism>
<accession>A0AAJ6B4P9</accession>
<dbReference type="Proteomes" id="UP001213972">
    <property type="component" value="Chromosome"/>
</dbReference>
<dbReference type="PROSITE" id="PS51186">
    <property type="entry name" value="GNAT"/>
    <property type="match status" value="1"/>
</dbReference>
<evidence type="ECO:0000259" key="1">
    <source>
        <dbReference type="PROSITE" id="PS51186"/>
    </source>
</evidence>
<dbReference type="InterPro" id="IPR016181">
    <property type="entry name" value="Acyl_CoA_acyltransferase"/>
</dbReference>
<name>A0AAJ6B4P9_9MICO</name>
<dbReference type="GO" id="GO:0016747">
    <property type="term" value="F:acyltransferase activity, transferring groups other than amino-acyl groups"/>
    <property type="evidence" value="ECO:0007669"/>
    <property type="project" value="InterPro"/>
</dbReference>
<reference evidence="2" key="1">
    <citation type="submission" date="2023-03" db="EMBL/GenBank/DDBJ databases">
        <title>Andean soil-derived lignocellulolytic bacterial consortium as a source of novel taxa and putative plastic-active enzymes.</title>
        <authorList>
            <person name="Diaz-Garcia L."/>
            <person name="Chuvochina M."/>
            <person name="Feuerriegel G."/>
            <person name="Bunk B."/>
            <person name="Sproer C."/>
            <person name="Streit W.R."/>
            <person name="Rodriguez L.M."/>
            <person name="Overmann J."/>
            <person name="Jimenez D.J."/>
        </authorList>
    </citation>
    <scope>NUCLEOTIDE SEQUENCE</scope>
    <source>
        <strain evidence="2">MAG 4610</strain>
    </source>
</reference>
<dbReference type="EMBL" id="CP119321">
    <property type="protein sequence ID" value="WEK14557.1"/>
    <property type="molecule type" value="Genomic_DNA"/>
</dbReference>
<dbReference type="CDD" id="cd04301">
    <property type="entry name" value="NAT_SF"/>
    <property type="match status" value="1"/>
</dbReference>
<evidence type="ECO:0000313" key="3">
    <source>
        <dbReference type="Proteomes" id="UP001213972"/>
    </source>
</evidence>
<feature type="domain" description="N-acetyltransferase" evidence="1">
    <location>
        <begin position="15"/>
        <end position="166"/>
    </location>
</feature>
<dbReference type="Gene3D" id="3.40.630.30">
    <property type="match status" value="1"/>
</dbReference>
<sequence length="360" mass="40218">MSTRTLDIVRVAAPRDLDDADARDFLDMIEVLNRGVEHDVGTDHLRIAPSEVLPAWHVQRYVERGGHVARHGDRAVGAIQWSMSMEAGSRNLEYDLATLPDVRDDGVTERLLELAIADARAAGRTVLQTYSLHRLDTGLPTCPSPTGFGAVPRDAWTQFYLDQDFTLQQVERNSIFDLRGSLDAVRAMRDAARDAAGIDYRVQLWSGGTPERFREAFAYVLSRMSTDVPLSGLDITEERWDVARVEHRDRRLADGGLHIGVAAVEHVPSGRIVAYNELGIGQDRSRPTDQWGTLVVREHRGRRLGTLVKCENLLRWAAEVPTSPFVSTFNAEENRPMLDVNEAIGFVPFTVGGAWQRILD</sequence>
<proteinExistence type="predicted"/>
<dbReference type="InterPro" id="IPR000182">
    <property type="entry name" value="GNAT_dom"/>
</dbReference>
<evidence type="ECO:0000313" key="2">
    <source>
        <dbReference type="EMBL" id="WEK14557.1"/>
    </source>
</evidence>